<reference evidence="1" key="1">
    <citation type="submission" date="2020-02" db="EMBL/GenBank/DDBJ databases">
        <authorList>
            <person name="Meier V. D."/>
        </authorList>
    </citation>
    <scope>NUCLEOTIDE SEQUENCE</scope>
    <source>
        <strain evidence="1">AVDCRST_MAG91</strain>
    </source>
</reference>
<proteinExistence type="predicted"/>
<protein>
    <submittedName>
        <fullName evidence="1">Uncharacterized protein</fullName>
    </submittedName>
</protein>
<evidence type="ECO:0000313" key="1">
    <source>
        <dbReference type="EMBL" id="CAA9495702.1"/>
    </source>
</evidence>
<gene>
    <name evidence="1" type="ORF">AVDCRST_MAG91-793</name>
</gene>
<sequence>MHNQVEPLSTVPFALSLSKGFPFFPRVFNSKEEGGGFDRLSPNGFA</sequence>
<organism evidence="1">
    <name type="scientific">uncultured Sphingomonadaceae bacterium</name>
    <dbReference type="NCBI Taxonomy" id="169976"/>
    <lineage>
        <taxon>Bacteria</taxon>
        <taxon>Pseudomonadati</taxon>
        <taxon>Pseudomonadota</taxon>
        <taxon>Alphaproteobacteria</taxon>
        <taxon>Sphingomonadales</taxon>
        <taxon>Sphingomonadaceae</taxon>
        <taxon>environmental samples</taxon>
    </lineage>
</organism>
<dbReference type="AlphaFoldDB" id="A0A6J4SCP8"/>
<accession>A0A6J4SCP8</accession>
<name>A0A6J4SCP8_9SPHN</name>
<dbReference type="EMBL" id="CADCVX010000180">
    <property type="protein sequence ID" value="CAA9495702.1"/>
    <property type="molecule type" value="Genomic_DNA"/>
</dbReference>